<dbReference type="InterPro" id="IPR025438">
    <property type="entry name" value="DUF4180"/>
</dbReference>
<name>A0A8J6I1V0_9FIRM</name>
<organism evidence="2 3">
    <name type="scientific">Capillibacterium thermochitinicola</name>
    <dbReference type="NCBI Taxonomy" id="2699427"/>
    <lineage>
        <taxon>Bacteria</taxon>
        <taxon>Bacillati</taxon>
        <taxon>Bacillota</taxon>
        <taxon>Capillibacterium</taxon>
    </lineage>
</organism>
<proteinExistence type="predicted"/>
<dbReference type="AlphaFoldDB" id="A0A8J6I1V0"/>
<evidence type="ECO:0000313" key="2">
    <source>
        <dbReference type="EMBL" id="MBA2134130.1"/>
    </source>
</evidence>
<feature type="domain" description="DUF4180" evidence="1">
    <location>
        <begin position="1"/>
        <end position="56"/>
    </location>
</feature>
<dbReference type="Proteomes" id="UP000657177">
    <property type="component" value="Unassembled WGS sequence"/>
</dbReference>
<evidence type="ECO:0000313" key="3">
    <source>
        <dbReference type="Proteomes" id="UP000657177"/>
    </source>
</evidence>
<sequence length="59" mass="6770">MAGSVLQKFSNYGLKVALVMADQQRVKGKFREFITEANRGNSFKVFSSKEEAENWILNR</sequence>
<dbReference type="Pfam" id="PF13788">
    <property type="entry name" value="DUF4180"/>
    <property type="match status" value="1"/>
</dbReference>
<evidence type="ECO:0000259" key="1">
    <source>
        <dbReference type="Pfam" id="PF13788"/>
    </source>
</evidence>
<protein>
    <submittedName>
        <fullName evidence="2">DUF4180 domain-containing protein</fullName>
    </submittedName>
</protein>
<keyword evidence="3" id="KW-1185">Reference proteome</keyword>
<accession>A0A8J6I1V0</accession>
<comment type="caution">
    <text evidence="2">The sequence shown here is derived from an EMBL/GenBank/DDBJ whole genome shotgun (WGS) entry which is preliminary data.</text>
</comment>
<gene>
    <name evidence="2" type="ORF">G5B42_11390</name>
</gene>
<dbReference type="EMBL" id="JAAKDE010000061">
    <property type="protein sequence ID" value="MBA2134130.1"/>
    <property type="molecule type" value="Genomic_DNA"/>
</dbReference>
<reference evidence="2" key="1">
    <citation type="submission" date="2020-06" db="EMBL/GenBank/DDBJ databases">
        <title>Novel chitinolytic bacterium.</title>
        <authorList>
            <person name="Ungkulpasvich U."/>
            <person name="Kosugi A."/>
            <person name="Uke A."/>
        </authorList>
    </citation>
    <scope>NUCLEOTIDE SEQUENCE</scope>
    <source>
        <strain evidence="2">UUS1-1</strain>
    </source>
</reference>